<dbReference type="EMBL" id="WNWR01000071">
    <property type="protein sequence ID" value="KAE9992082.1"/>
    <property type="molecule type" value="Genomic_DNA"/>
</dbReference>
<reference evidence="3 5" key="1">
    <citation type="submission" date="2019-07" db="EMBL/GenBank/DDBJ databases">
        <title>Venturia inaequalis Genome Resource.</title>
        <authorList>
            <person name="Lichtner F.J."/>
        </authorList>
    </citation>
    <scope>NUCLEOTIDE SEQUENCE [LARGE SCALE GENOMIC DNA]</scope>
    <source>
        <strain evidence="2 4">120213</strain>
        <strain evidence="3 5">DMI_063113</strain>
    </source>
</reference>
<sequence length="121" mass="13091">MATVTTFARPLTKPLASISTRRAAARPFSTSKKHPGQQSAGKDTPPTLTPRASRPPVPPRKTVRIWPQLIGIFVGGTLLFDYMVKQRAGNVPKGEKTLSSRPFCMPQFLAVNSTEASNGLC</sequence>
<gene>
    <name evidence="3" type="ORF">EG327_010183</name>
    <name evidence="2" type="ORF">EG328_011940</name>
</gene>
<name>A0A8H3ZG66_VENIN</name>
<evidence type="ECO:0000256" key="1">
    <source>
        <dbReference type="SAM" id="MobiDB-lite"/>
    </source>
</evidence>
<dbReference type="Proteomes" id="UP000447873">
    <property type="component" value="Unassembled WGS sequence"/>
</dbReference>
<organism evidence="3 5">
    <name type="scientific">Venturia inaequalis</name>
    <name type="common">Apple scab fungus</name>
    <dbReference type="NCBI Taxonomy" id="5025"/>
    <lineage>
        <taxon>Eukaryota</taxon>
        <taxon>Fungi</taxon>
        <taxon>Dikarya</taxon>
        <taxon>Ascomycota</taxon>
        <taxon>Pezizomycotina</taxon>
        <taxon>Dothideomycetes</taxon>
        <taxon>Pleosporomycetidae</taxon>
        <taxon>Venturiales</taxon>
        <taxon>Venturiaceae</taxon>
        <taxon>Venturia</taxon>
    </lineage>
</organism>
<accession>A0A8H3ZG66</accession>
<comment type="caution">
    <text evidence="3">The sequence shown here is derived from an EMBL/GenBank/DDBJ whole genome shotgun (WGS) entry which is preliminary data.</text>
</comment>
<feature type="region of interest" description="Disordered" evidence="1">
    <location>
        <begin position="15"/>
        <end position="61"/>
    </location>
</feature>
<dbReference type="EMBL" id="WNWS01000096">
    <property type="protein sequence ID" value="KAE9980922.1"/>
    <property type="molecule type" value="Genomic_DNA"/>
</dbReference>
<dbReference type="AlphaFoldDB" id="A0A8H3ZG66"/>
<dbReference type="Proteomes" id="UP000490939">
    <property type="component" value="Unassembled WGS sequence"/>
</dbReference>
<keyword evidence="5" id="KW-1185">Reference proteome</keyword>
<evidence type="ECO:0000313" key="2">
    <source>
        <dbReference type="EMBL" id="KAE9980922.1"/>
    </source>
</evidence>
<evidence type="ECO:0000313" key="4">
    <source>
        <dbReference type="Proteomes" id="UP000447873"/>
    </source>
</evidence>
<evidence type="ECO:0000313" key="3">
    <source>
        <dbReference type="EMBL" id="KAE9992082.1"/>
    </source>
</evidence>
<proteinExistence type="predicted"/>
<protein>
    <submittedName>
        <fullName evidence="3">Uncharacterized protein</fullName>
    </submittedName>
</protein>
<evidence type="ECO:0000313" key="5">
    <source>
        <dbReference type="Proteomes" id="UP000490939"/>
    </source>
</evidence>